<dbReference type="AlphaFoldDB" id="A0A4Y2F3K5"/>
<gene>
    <name evidence="2" type="ORF">AVEN_179115_1</name>
</gene>
<evidence type="ECO:0000313" key="3">
    <source>
        <dbReference type="Proteomes" id="UP000499080"/>
    </source>
</evidence>
<feature type="compositionally biased region" description="Polar residues" evidence="1">
    <location>
        <begin position="1"/>
        <end position="11"/>
    </location>
</feature>
<protein>
    <submittedName>
        <fullName evidence="2">Uncharacterized protein</fullName>
    </submittedName>
</protein>
<feature type="region of interest" description="Disordered" evidence="1">
    <location>
        <begin position="1"/>
        <end position="25"/>
    </location>
</feature>
<keyword evidence="3" id="KW-1185">Reference proteome</keyword>
<evidence type="ECO:0000313" key="2">
    <source>
        <dbReference type="EMBL" id="GBM36120.1"/>
    </source>
</evidence>
<reference evidence="2 3" key="1">
    <citation type="journal article" date="2019" name="Sci. Rep.">
        <title>Orb-weaving spider Araneus ventricosus genome elucidates the spidroin gene catalogue.</title>
        <authorList>
            <person name="Kono N."/>
            <person name="Nakamura H."/>
            <person name="Ohtoshi R."/>
            <person name="Moran D.A.P."/>
            <person name="Shinohara A."/>
            <person name="Yoshida Y."/>
            <person name="Fujiwara M."/>
            <person name="Mori M."/>
            <person name="Tomita M."/>
            <person name="Arakawa K."/>
        </authorList>
    </citation>
    <scope>NUCLEOTIDE SEQUENCE [LARGE SCALE GENOMIC DNA]</scope>
</reference>
<accession>A0A4Y2F3K5</accession>
<dbReference type="EMBL" id="BGPR01000803">
    <property type="protein sequence ID" value="GBM36120.1"/>
    <property type="molecule type" value="Genomic_DNA"/>
</dbReference>
<organism evidence="2 3">
    <name type="scientific">Araneus ventricosus</name>
    <name type="common">Orbweaver spider</name>
    <name type="synonym">Epeira ventricosa</name>
    <dbReference type="NCBI Taxonomy" id="182803"/>
    <lineage>
        <taxon>Eukaryota</taxon>
        <taxon>Metazoa</taxon>
        <taxon>Ecdysozoa</taxon>
        <taxon>Arthropoda</taxon>
        <taxon>Chelicerata</taxon>
        <taxon>Arachnida</taxon>
        <taxon>Araneae</taxon>
        <taxon>Araneomorphae</taxon>
        <taxon>Entelegynae</taxon>
        <taxon>Araneoidea</taxon>
        <taxon>Araneidae</taxon>
        <taxon>Araneus</taxon>
    </lineage>
</organism>
<evidence type="ECO:0000256" key="1">
    <source>
        <dbReference type="SAM" id="MobiDB-lite"/>
    </source>
</evidence>
<feature type="compositionally biased region" description="Basic and acidic residues" evidence="1">
    <location>
        <begin position="12"/>
        <end position="25"/>
    </location>
</feature>
<comment type="caution">
    <text evidence="2">The sequence shown here is derived from an EMBL/GenBank/DDBJ whole genome shotgun (WGS) entry which is preliminary data.</text>
</comment>
<name>A0A4Y2F3K5_ARAVE</name>
<dbReference type="Proteomes" id="UP000499080">
    <property type="component" value="Unassembled WGS sequence"/>
</dbReference>
<sequence length="99" mass="11913">MPSSWGIQTTRENVHEQHNRRNARESVQHIQDDLQLYDWTIVTKYISVATCSVYMPLTKEAVSHRQQCNRLKDFRYRMHISENDTAFWLSEYSRLQNHS</sequence>
<proteinExistence type="predicted"/>